<dbReference type="GO" id="GO:0008616">
    <property type="term" value="P:tRNA queuosine(34) biosynthetic process"/>
    <property type="evidence" value="ECO:0007669"/>
    <property type="project" value="UniProtKB-UniRule"/>
</dbReference>
<keyword evidence="12" id="KW-1185">Reference proteome</keyword>
<accession>A0A1L8D4M5</accession>
<dbReference type="HAMAP" id="MF_01633">
    <property type="entry name" value="QueC"/>
    <property type="match status" value="1"/>
</dbReference>
<dbReference type="Proteomes" id="UP000187338">
    <property type="component" value="Unassembled WGS sequence"/>
</dbReference>
<dbReference type="CDD" id="cd01995">
    <property type="entry name" value="QueC-like"/>
    <property type="match status" value="1"/>
</dbReference>
<dbReference type="Pfam" id="PF06508">
    <property type="entry name" value="QueC"/>
    <property type="match status" value="1"/>
</dbReference>
<feature type="binding site" evidence="10">
    <location>
        <position position="199"/>
    </location>
    <ligand>
        <name>Zn(2+)</name>
        <dbReference type="ChEBI" id="CHEBI:29105"/>
    </ligand>
</feature>
<dbReference type="EMBL" id="BDJL01000132">
    <property type="protein sequence ID" value="GAV26122.1"/>
    <property type="molecule type" value="Genomic_DNA"/>
</dbReference>
<dbReference type="PANTHER" id="PTHR42914:SF1">
    <property type="entry name" value="7-CYANO-7-DEAZAGUANINE SYNTHASE"/>
    <property type="match status" value="1"/>
</dbReference>
<dbReference type="UniPathway" id="UPA00391"/>
<feature type="binding site" evidence="10">
    <location>
        <begin position="8"/>
        <end position="18"/>
    </location>
    <ligand>
        <name>ATP</name>
        <dbReference type="ChEBI" id="CHEBI:30616"/>
    </ligand>
</feature>
<keyword evidence="2 10" id="KW-0436">Ligase</keyword>
<evidence type="ECO:0000256" key="2">
    <source>
        <dbReference type="ARBA" id="ARBA00022598"/>
    </source>
</evidence>
<evidence type="ECO:0000256" key="1">
    <source>
        <dbReference type="ARBA" id="ARBA00005061"/>
    </source>
</evidence>
<comment type="caution">
    <text evidence="11">The sequence shown here is derived from an EMBL/GenBank/DDBJ whole genome shotgun (WGS) entry which is preliminary data.</text>
</comment>
<evidence type="ECO:0000256" key="9">
    <source>
        <dbReference type="ARBA" id="ARBA00047890"/>
    </source>
</evidence>
<feature type="binding site" evidence="10">
    <location>
        <position position="205"/>
    </location>
    <ligand>
        <name>Zn(2+)</name>
        <dbReference type="ChEBI" id="CHEBI:29105"/>
    </ligand>
</feature>
<keyword evidence="6 10" id="KW-0067">ATP-binding</keyword>
<comment type="function">
    <text evidence="10">Catalyzes the ATP-dependent conversion of 7-carboxy-7-deazaguanine (CDG) to 7-cyano-7-deazaguanine (preQ(0)).</text>
</comment>
<keyword evidence="10" id="KW-0671">Queuosine biosynthesis</keyword>
<dbReference type="OrthoDB" id="9789567at2"/>
<comment type="similarity">
    <text evidence="7 10">Belongs to the QueC family.</text>
</comment>
<gene>
    <name evidence="10" type="primary">queC</name>
    <name evidence="11" type="ORF">ciss_20550</name>
</gene>
<evidence type="ECO:0000256" key="10">
    <source>
        <dbReference type="HAMAP-Rule" id="MF_01633"/>
    </source>
</evidence>
<name>A0A1L8D4M5_9THEO</name>
<dbReference type="GO" id="GO:0008270">
    <property type="term" value="F:zinc ion binding"/>
    <property type="evidence" value="ECO:0007669"/>
    <property type="project" value="UniProtKB-UniRule"/>
</dbReference>
<evidence type="ECO:0000313" key="11">
    <source>
        <dbReference type="EMBL" id="GAV26122.1"/>
    </source>
</evidence>
<evidence type="ECO:0000313" key="12">
    <source>
        <dbReference type="Proteomes" id="UP000187338"/>
    </source>
</evidence>
<evidence type="ECO:0000256" key="6">
    <source>
        <dbReference type="ARBA" id="ARBA00022840"/>
    </source>
</evidence>
<keyword evidence="5 10" id="KW-0862">Zinc</keyword>
<dbReference type="PIRSF" id="PIRSF006293">
    <property type="entry name" value="ExsB"/>
    <property type="match status" value="1"/>
</dbReference>
<sequence>MEKAIVLLSAGLDSTVSLAYGVRKFQVVLGLTFNYGQKAAQKEIEHSKKILDYYGIPQEVIELSFLKKITRTSLVAEDQEIPTDIDLENDDAVKTSMEKVWVPNRNGLFINIAAAYAESMGAKYIITGFNAEEAKTFSDNSREFVEAVNHALKYSTLNHVQVVSFTQNLEKSEIYRLGVELGAPMDLIWSCYYGGNEMCGVCESCLRLKRARGGT</sequence>
<feature type="binding site" evidence="10">
    <location>
        <position position="202"/>
    </location>
    <ligand>
        <name>Zn(2+)</name>
        <dbReference type="ChEBI" id="CHEBI:29105"/>
    </ligand>
</feature>
<evidence type="ECO:0000256" key="5">
    <source>
        <dbReference type="ARBA" id="ARBA00022833"/>
    </source>
</evidence>
<comment type="cofactor">
    <cofactor evidence="10">
        <name>Zn(2+)</name>
        <dbReference type="ChEBI" id="CHEBI:29105"/>
    </cofactor>
    <text evidence="10">Binds 1 zinc ion per subunit.</text>
</comment>
<evidence type="ECO:0000256" key="4">
    <source>
        <dbReference type="ARBA" id="ARBA00022741"/>
    </source>
</evidence>
<comment type="subunit">
    <text evidence="10">Homodimer.</text>
</comment>
<dbReference type="InterPro" id="IPR014729">
    <property type="entry name" value="Rossmann-like_a/b/a_fold"/>
</dbReference>
<dbReference type="NCBIfam" id="TIGR00364">
    <property type="entry name" value="7-cyano-7-deazaguanine synthase QueC"/>
    <property type="match status" value="1"/>
</dbReference>
<dbReference type="InterPro" id="IPR018317">
    <property type="entry name" value="QueC"/>
</dbReference>
<keyword evidence="3 10" id="KW-0479">Metal-binding</keyword>
<dbReference type="GO" id="GO:0005524">
    <property type="term" value="F:ATP binding"/>
    <property type="evidence" value="ECO:0007669"/>
    <property type="project" value="UniProtKB-UniRule"/>
</dbReference>
<evidence type="ECO:0000256" key="8">
    <source>
        <dbReference type="ARBA" id="ARBA00039149"/>
    </source>
</evidence>
<dbReference type="STRING" id="661089.ciss_20550"/>
<dbReference type="AlphaFoldDB" id="A0A1L8D4M5"/>
<organism evidence="11 12">
    <name type="scientific">Carboxydothermus islandicus</name>
    <dbReference type="NCBI Taxonomy" id="661089"/>
    <lineage>
        <taxon>Bacteria</taxon>
        <taxon>Bacillati</taxon>
        <taxon>Bacillota</taxon>
        <taxon>Clostridia</taxon>
        <taxon>Thermoanaerobacterales</taxon>
        <taxon>Thermoanaerobacteraceae</taxon>
        <taxon>Carboxydothermus</taxon>
    </lineage>
</organism>
<keyword evidence="4 10" id="KW-0547">Nucleotide-binding</keyword>
<proteinExistence type="inferred from homology"/>
<comment type="catalytic activity">
    <reaction evidence="9 10">
        <text>7-carboxy-7-carbaguanine + NH4(+) + 2 ATP = 7-cyano-7-carbaguanine + 2 AMP + 2 diphosphate + 2 H(+)</text>
        <dbReference type="Rhea" id="RHEA:27982"/>
        <dbReference type="ChEBI" id="CHEBI:15378"/>
        <dbReference type="ChEBI" id="CHEBI:28938"/>
        <dbReference type="ChEBI" id="CHEBI:30616"/>
        <dbReference type="ChEBI" id="CHEBI:33019"/>
        <dbReference type="ChEBI" id="CHEBI:45075"/>
        <dbReference type="ChEBI" id="CHEBI:61036"/>
        <dbReference type="ChEBI" id="CHEBI:456215"/>
        <dbReference type="EC" id="6.3.4.20"/>
    </reaction>
</comment>
<dbReference type="PANTHER" id="PTHR42914">
    <property type="entry name" value="7-CYANO-7-DEAZAGUANINE SYNTHASE"/>
    <property type="match status" value="1"/>
</dbReference>
<reference evidence="12" key="1">
    <citation type="submission" date="2016-12" db="EMBL/GenBank/DDBJ databases">
        <title>Draft Genome Sequences od Carboxydothermus pertinax and islandicus, Hydrogenogenic Carboxydotrophic Bacteria.</title>
        <authorList>
            <person name="Fukuyama Y."/>
            <person name="Ohmae K."/>
            <person name="Yoneda Y."/>
            <person name="Yoshida T."/>
            <person name="Sako Y."/>
        </authorList>
    </citation>
    <scope>NUCLEOTIDE SEQUENCE [LARGE SCALE GENOMIC DNA]</scope>
    <source>
        <strain evidence="12">SET</strain>
    </source>
</reference>
<evidence type="ECO:0000256" key="7">
    <source>
        <dbReference type="ARBA" id="ARBA00037993"/>
    </source>
</evidence>
<dbReference type="EC" id="6.3.4.20" evidence="8 10"/>
<dbReference type="Gene3D" id="3.40.50.620">
    <property type="entry name" value="HUPs"/>
    <property type="match status" value="1"/>
</dbReference>
<evidence type="ECO:0000256" key="3">
    <source>
        <dbReference type="ARBA" id="ARBA00022723"/>
    </source>
</evidence>
<comment type="pathway">
    <text evidence="1 10">Purine metabolism; 7-cyano-7-deazaguanine biosynthesis.</text>
</comment>
<feature type="binding site" evidence="10">
    <location>
        <position position="191"/>
    </location>
    <ligand>
        <name>Zn(2+)</name>
        <dbReference type="ChEBI" id="CHEBI:29105"/>
    </ligand>
</feature>
<dbReference type="RefSeq" id="WP_075866291.1">
    <property type="nucleotide sequence ID" value="NZ_BDJL01000132.1"/>
</dbReference>
<dbReference type="GO" id="GO:0016879">
    <property type="term" value="F:ligase activity, forming carbon-nitrogen bonds"/>
    <property type="evidence" value="ECO:0007669"/>
    <property type="project" value="UniProtKB-UniRule"/>
</dbReference>
<dbReference type="SUPFAM" id="SSF52402">
    <property type="entry name" value="Adenine nucleotide alpha hydrolases-like"/>
    <property type="match status" value="1"/>
</dbReference>
<protein>
    <recommendedName>
        <fullName evidence="8 10">7-cyano-7-deazaguanine synthase</fullName>
        <ecNumber evidence="8 10">6.3.4.20</ecNumber>
    </recommendedName>
    <alternativeName>
        <fullName evidence="10">7-cyano-7-carbaguanine synthase</fullName>
    </alternativeName>
    <alternativeName>
        <fullName evidence="10">PreQ(0) synthase</fullName>
    </alternativeName>
    <alternativeName>
        <fullName evidence="10">Queuosine biosynthesis protein QueC</fullName>
    </alternativeName>
</protein>